<reference evidence="3 4" key="1">
    <citation type="journal article" date="2018" name="Nat. Ecol. Evol.">
        <title>Shark genomes provide insights into elasmobranch evolution and the origin of vertebrates.</title>
        <authorList>
            <person name="Hara Y"/>
            <person name="Yamaguchi K"/>
            <person name="Onimaru K"/>
            <person name="Kadota M"/>
            <person name="Koyanagi M"/>
            <person name="Keeley SD"/>
            <person name="Tatsumi K"/>
            <person name="Tanaka K"/>
            <person name="Motone F"/>
            <person name="Kageyama Y"/>
            <person name="Nozu R"/>
            <person name="Adachi N"/>
            <person name="Nishimura O"/>
            <person name="Nakagawa R"/>
            <person name="Tanegashima C"/>
            <person name="Kiyatake I"/>
            <person name="Matsumoto R"/>
            <person name="Murakumo K"/>
            <person name="Nishida K"/>
            <person name="Terakita A"/>
            <person name="Kuratani S"/>
            <person name="Sato K"/>
            <person name="Hyodo S Kuraku.S."/>
        </authorList>
    </citation>
    <scope>NUCLEOTIDE SEQUENCE [LARGE SCALE GENOMIC DNA]</scope>
</reference>
<dbReference type="GO" id="GO:0005634">
    <property type="term" value="C:nucleus"/>
    <property type="evidence" value="ECO:0007669"/>
    <property type="project" value="TreeGrafter"/>
</dbReference>
<feature type="domain" description="SERTA" evidence="2">
    <location>
        <begin position="31"/>
        <end position="78"/>
    </location>
</feature>
<evidence type="ECO:0000313" key="3">
    <source>
        <dbReference type="EMBL" id="GCC31415.1"/>
    </source>
</evidence>
<dbReference type="Proteomes" id="UP000287033">
    <property type="component" value="Unassembled WGS sequence"/>
</dbReference>
<name>A0A401SLY7_CHIPU</name>
<keyword evidence="4" id="KW-1185">Reference proteome</keyword>
<proteinExistence type="predicted"/>
<gene>
    <name evidence="3" type="ORF">chiPu_0009873</name>
</gene>
<dbReference type="PROSITE" id="PS51053">
    <property type="entry name" value="SERTA"/>
    <property type="match status" value="1"/>
</dbReference>
<feature type="region of interest" description="Disordered" evidence="1">
    <location>
        <begin position="1"/>
        <end position="23"/>
    </location>
</feature>
<dbReference type="AlphaFoldDB" id="A0A401SLY7"/>
<evidence type="ECO:0000313" key="4">
    <source>
        <dbReference type="Proteomes" id="UP000287033"/>
    </source>
</evidence>
<dbReference type="Pfam" id="PF06031">
    <property type="entry name" value="SERTA"/>
    <property type="match status" value="1"/>
</dbReference>
<dbReference type="PANTHER" id="PTHR16277:SF12">
    <property type="entry name" value="SERTA DOMAIN-CONTAINING PROTEIN 1"/>
    <property type="match status" value="1"/>
</dbReference>
<dbReference type="PANTHER" id="PTHR16277">
    <property type="entry name" value="CELL DIVISION CYCLE ASSOCIATED PROTEIN 4/SERTA DOMAIN-CONTAINING PROTEIN 2"/>
    <property type="match status" value="1"/>
</dbReference>
<dbReference type="STRING" id="137246.A0A401SLY7"/>
<protein>
    <recommendedName>
        <fullName evidence="2">SERTA domain-containing protein</fullName>
    </recommendedName>
</protein>
<dbReference type="OrthoDB" id="6083860at2759"/>
<sequence length="269" mass="29321">MAASSIPLGKGVKRKRHEDDGGQAAAEYTPQTFHCGTLLDISLLKLHQNCVLAERNLHRSVLIANTLRRLQAEIRWENGHNTMPSEMPLQPPEQLTSGANQLEPLSKMGEEITDLNNNIAKAPPPSLIEAPFCLLSGNDSSLSSAISTILQDLDYVEDLSTPLGQAPPEDDHLLPLKPVSPDPRPEPRSLDSIFTAFEIADSDDFLIDGSLDAIFEDIDTSMYDVPQGFPAGACPTIQPNKASRGIHSAKPHNSRTDFELENLMDLLVG</sequence>
<dbReference type="EMBL" id="BEZZ01000360">
    <property type="protein sequence ID" value="GCC31415.1"/>
    <property type="molecule type" value="Genomic_DNA"/>
</dbReference>
<evidence type="ECO:0000259" key="2">
    <source>
        <dbReference type="PROSITE" id="PS51053"/>
    </source>
</evidence>
<dbReference type="OMA" id="FHCGTLL"/>
<accession>A0A401SLY7</accession>
<feature type="region of interest" description="Disordered" evidence="1">
    <location>
        <begin position="161"/>
        <end position="188"/>
    </location>
</feature>
<organism evidence="3 4">
    <name type="scientific">Chiloscyllium punctatum</name>
    <name type="common">Brownbanded bambooshark</name>
    <name type="synonym">Hemiscyllium punctatum</name>
    <dbReference type="NCBI Taxonomy" id="137246"/>
    <lineage>
        <taxon>Eukaryota</taxon>
        <taxon>Metazoa</taxon>
        <taxon>Chordata</taxon>
        <taxon>Craniata</taxon>
        <taxon>Vertebrata</taxon>
        <taxon>Chondrichthyes</taxon>
        <taxon>Elasmobranchii</taxon>
        <taxon>Galeomorphii</taxon>
        <taxon>Galeoidea</taxon>
        <taxon>Orectolobiformes</taxon>
        <taxon>Hemiscylliidae</taxon>
        <taxon>Chiloscyllium</taxon>
    </lineage>
</organism>
<comment type="caution">
    <text evidence="3">The sequence shown here is derived from an EMBL/GenBank/DDBJ whole genome shotgun (WGS) entry which is preliminary data.</text>
</comment>
<dbReference type="InterPro" id="IPR009263">
    <property type="entry name" value="SERTA_dom"/>
</dbReference>
<evidence type="ECO:0000256" key="1">
    <source>
        <dbReference type="SAM" id="MobiDB-lite"/>
    </source>
</evidence>
<dbReference type="InterPro" id="IPR052262">
    <property type="entry name" value="E2F-SERTA_domain_protein"/>
</dbReference>